<evidence type="ECO:0000256" key="1">
    <source>
        <dbReference type="ARBA" id="ARBA00004259"/>
    </source>
</evidence>
<name>A0A5J5EKE9_9PEZI</name>
<comment type="caution">
    <text evidence="11">The sequence shown here is derived from an EMBL/GenBank/DDBJ whole genome shotgun (WGS) entry which is preliminary data.</text>
</comment>
<dbReference type="SUPFAM" id="SSF117289">
    <property type="entry name" value="Nucleoporin domain"/>
    <property type="match status" value="1"/>
</dbReference>
<dbReference type="OrthoDB" id="103454at2759"/>
<proteinExistence type="inferred from homology"/>
<dbReference type="Pfam" id="PF03177">
    <property type="entry name" value="Nucleoporin_C"/>
    <property type="match status" value="1"/>
</dbReference>
<keyword evidence="12" id="KW-1185">Reference proteome</keyword>
<dbReference type="GO" id="GO:0016973">
    <property type="term" value="P:poly(A)+ mRNA export from nucleus"/>
    <property type="evidence" value="ECO:0007669"/>
    <property type="project" value="TreeGrafter"/>
</dbReference>
<dbReference type="GO" id="GO:0006606">
    <property type="term" value="P:protein import into nucleus"/>
    <property type="evidence" value="ECO:0007669"/>
    <property type="project" value="TreeGrafter"/>
</dbReference>
<dbReference type="Gene3D" id="1.25.40.700">
    <property type="match status" value="1"/>
</dbReference>
<dbReference type="Gene3D" id="2.130.10.10">
    <property type="entry name" value="YVTN repeat-like/Quinoprotein amine dehydrogenase"/>
    <property type="match status" value="1"/>
</dbReference>
<dbReference type="Gene3D" id="1.20.58.1380">
    <property type="match status" value="1"/>
</dbReference>
<feature type="domain" description="Nucleoporin Nup133/Nup155-like N-terminal" evidence="10">
    <location>
        <begin position="91"/>
        <end position="524"/>
    </location>
</feature>
<organism evidence="11 12">
    <name type="scientific">Sphaerosporella brunnea</name>
    <dbReference type="NCBI Taxonomy" id="1250544"/>
    <lineage>
        <taxon>Eukaryota</taxon>
        <taxon>Fungi</taxon>
        <taxon>Dikarya</taxon>
        <taxon>Ascomycota</taxon>
        <taxon>Pezizomycotina</taxon>
        <taxon>Pezizomycetes</taxon>
        <taxon>Pezizales</taxon>
        <taxon>Pyronemataceae</taxon>
        <taxon>Sphaerosporella</taxon>
    </lineage>
</organism>
<dbReference type="PANTHER" id="PTHR13405:SF11">
    <property type="entry name" value="NUCLEAR PORE COMPLEX PROTEIN NUP133"/>
    <property type="match status" value="1"/>
</dbReference>
<dbReference type="InterPro" id="IPR015943">
    <property type="entry name" value="WD40/YVTN_repeat-like_dom_sf"/>
</dbReference>
<evidence type="ECO:0000256" key="4">
    <source>
        <dbReference type="ARBA" id="ARBA00022816"/>
    </source>
</evidence>
<keyword evidence="6" id="KW-0811">Translocation</keyword>
<reference evidence="11 12" key="1">
    <citation type="submission" date="2019-09" db="EMBL/GenBank/DDBJ databases">
        <title>Draft genome of the ectomycorrhizal ascomycete Sphaerosporella brunnea.</title>
        <authorList>
            <consortium name="DOE Joint Genome Institute"/>
            <person name="Benucci G.M."/>
            <person name="Marozzi G."/>
            <person name="Antonielli L."/>
            <person name="Sanchez S."/>
            <person name="Marco P."/>
            <person name="Wang X."/>
            <person name="Falini L.B."/>
            <person name="Barry K."/>
            <person name="Haridas S."/>
            <person name="Lipzen A."/>
            <person name="Labutti K."/>
            <person name="Grigoriev I.V."/>
            <person name="Murat C."/>
            <person name="Martin F."/>
            <person name="Albertini E."/>
            <person name="Donnini D."/>
            <person name="Bonito G."/>
        </authorList>
    </citation>
    <scope>NUCLEOTIDE SEQUENCE [LARGE SCALE GENOMIC DNA]</scope>
    <source>
        <strain evidence="11 12">Sb_GMNB300</strain>
    </source>
</reference>
<evidence type="ECO:0000256" key="6">
    <source>
        <dbReference type="ARBA" id="ARBA00023010"/>
    </source>
</evidence>
<dbReference type="GO" id="GO:0031080">
    <property type="term" value="C:nuclear pore outer ring"/>
    <property type="evidence" value="ECO:0007669"/>
    <property type="project" value="TreeGrafter"/>
</dbReference>
<evidence type="ECO:0000256" key="5">
    <source>
        <dbReference type="ARBA" id="ARBA00022927"/>
    </source>
</evidence>
<evidence type="ECO:0000256" key="2">
    <source>
        <dbReference type="ARBA" id="ARBA00005569"/>
    </source>
</evidence>
<keyword evidence="7" id="KW-0539">Nucleus</keyword>
<feature type="domain" description="Nucleoporin Nup133/Nup155-like C-terminal" evidence="9">
    <location>
        <begin position="637"/>
        <end position="1279"/>
    </location>
</feature>
<dbReference type="InterPro" id="IPR014908">
    <property type="entry name" value="Nucleoporin_Nup133/Nup155_N"/>
</dbReference>
<dbReference type="PANTHER" id="PTHR13405">
    <property type="entry name" value="NUCLEAR PORE COMPLEX PROTEIN NUP133"/>
    <property type="match status" value="1"/>
</dbReference>
<dbReference type="InterPro" id="IPR037624">
    <property type="entry name" value="Nup133-like"/>
</dbReference>
<evidence type="ECO:0000256" key="3">
    <source>
        <dbReference type="ARBA" id="ARBA00022448"/>
    </source>
</evidence>
<evidence type="ECO:0000256" key="8">
    <source>
        <dbReference type="SAM" id="MobiDB-lite"/>
    </source>
</evidence>
<comment type="subcellular location">
    <subcellularLocation>
        <location evidence="1">Nucleus envelope</location>
    </subcellularLocation>
</comment>
<protein>
    <submittedName>
        <fullName evidence="11">Non-repetitive/WGA-negative nucleoporin C-terminal-domain-containing protein</fullName>
    </submittedName>
</protein>
<dbReference type="FunCoup" id="A0A5J5EKE9">
    <property type="interactions" value="119"/>
</dbReference>
<evidence type="ECO:0000256" key="7">
    <source>
        <dbReference type="ARBA" id="ARBA00023242"/>
    </source>
</evidence>
<accession>A0A5J5EKE9</accession>
<evidence type="ECO:0000313" key="12">
    <source>
        <dbReference type="Proteomes" id="UP000326924"/>
    </source>
</evidence>
<comment type="similarity">
    <text evidence="2">Belongs to the nucleoporin Nup133 family.</text>
</comment>
<keyword evidence="4" id="KW-0509">mRNA transport</keyword>
<dbReference type="EMBL" id="VXIS01000283">
    <property type="protein sequence ID" value="KAA8895178.1"/>
    <property type="molecule type" value="Genomic_DNA"/>
</dbReference>
<dbReference type="Pfam" id="PF08801">
    <property type="entry name" value="Nucleoporin_N"/>
    <property type="match status" value="1"/>
</dbReference>
<sequence length="1329" mass="148854">MFSPQPHGSDVPINPAARRRLRPSRPTSRIQQGHARSGSVEDSTREGSPASFQLQDSDTTTNASVDTSVIRKQQQVVLAGKEQDVGSTDLTKNEKYRVLKLPAVPKVLSDPKTKNVAYSGTIDSQYRYGLLVDHNHAIAWEYAASSMTFKEFKFPFEADGEEGKSPFPLGAFVSPSANSPEPGLVIVLPISGRIAYWDAVGTAVSEGLLFKIRAVQGKIPMMTNEVITAICNAEPAGFIASTSSGRLIHLALRDNAGRPHINPTIMRGTGGLSGLFGALRAGSNRRDVAAVRAGKPLGMGEREIIVCTERGIFSRWHVSRSGSYANTTDVDFRDQIWNAMSQERALQERNSEQFQVIDFQVSGYNPTGISGQEDDVKLLVLTGMITPDGKATYALVSLELSATGRASVDGIYVIKSYANSWQFKSAPKLYLPEPKKTAFVVFDRAVAVISKMPVMEDEMLEQDAYYEDVVDFRGDLRIEIIGSGPESVDKGPSTDVSMSFTTDQGYTRKIKNPGVVLVAKGVGILRIEAFDVAGARQINTPVTVKSKLEQAVFFGTKSDNPLNFNGRLEVNFHVEDLEEAALEVSKEILRSRSPYLPAMLPSLGSHLELRAQHLRALITFLKSGHFGAVSKQVSWRLLQDAEKCEAARALWDVRNERLREDPNEEDSVLESVIIDFFPAQDSELAESSDPVRTWFQHEVENIDTLLRMIKKSLAAKTNKGKRNQMAFVTADSEANELIIGALARSWKFRGNSAHIYGLSGKNGIDKNGTLLKADGYSAPWTSNGPLLDALADQYQISISTLDAFWAPQTEDQKRKDILNKITRHLVSLAELCCKSFEERAFWCEQQTDAREEILQQGINVRERYLASRGEWIKPLVDYGLLDQAYSIAEDHRDFRTLVEICFGELNKIDVSLAEAANAGRSAEDIERLQDAREMTAERLERYFKRFGKKFAITLYDYLVEVGMLQELVNGFDEWREQYLTPFLRGHPKYSKLAWIHDVGLGNYDVAAETLFSVAASTEEDLDHQQIELSIAKLAKLVAMERSGASGMDIEDQMDTYIDPKLKLIEIQKRLHSAVKHIRHSAIDVDAAVQLGLDEYAKRIKKMPALRETFRKTFGELVENKVLGVEDLVDLLTLIEPTDGELLNGEAFSLALSALGYAGLPRARRQFTEKTIWRRCFLRDDWTKIVSTRNRTDEDVAELARQTHVYSTILLCYKRGQFSEGSPFKPRSPEECLFSEEPKDIRLRYPQADDHQLATLAQDLYEENRWLRKHIAKADLQEWFFGMLAQVQEEAQEAQEAVIGDETLRDESTIMEIEDAEGDITMEQIQRGLY</sequence>
<evidence type="ECO:0000259" key="9">
    <source>
        <dbReference type="Pfam" id="PF03177"/>
    </source>
</evidence>
<dbReference type="InterPro" id="IPR007187">
    <property type="entry name" value="Nucleoporin_Nup133/Nup155_C"/>
</dbReference>
<evidence type="ECO:0000313" key="11">
    <source>
        <dbReference type="EMBL" id="KAA8895178.1"/>
    </source>
</evidence>
<dbReference type="GO" id="GO:0000972">
    <property type="term" value="P:transcription-dependent tethering of RNA polymerase II gene DNA at nuclear periphery"/>
    <property type="evidence" value="ECO:0007669"/>
    <property type="project" value="TreeGrafter"/>
</dbReference>
<dbReference type="GO" id="GO:0017056">
    <property type="term" value="F:structural constituent of nuclear pore"/>
    <property type="evidence" value="ECO:0007669"/>
    <property type="project" value="InterPro"/>
</dbReference>
<gene>
    <name evidence="11" type="ORF">FN846DRAFT_970679</name>
</gene>
<dbReference type="Proteomes" id="UP000326924">
    <property type="component" value="Unassembled WGS sequence"/>
</dbReference>
<keyword evidence="5" id="KW-0653">Protein transport</keyword>
<feature type="compositionally biased region" description="Polar residues" evidence="8">
    <location>
        <begin position="50"/>
        <end position="67"/>
    </location>
</feature>
<evidence type="ECO:0000259" key="10">
    <source>
        <dbReference type="Pfam" id="PF08801"/>
    </source>
</evidence>
<feature type="region of interest" description="Disordered" evidence="8">
    <location>
        <begin position="1"/>
        <end position="67"/>
    </location>
</feature>
<keyword evidence="3" id="KW-0813">Transport</keyword>
<dbReference type="InParanoid" id="A0A5J5EKE9"/>